<dbReference type="AlphaFoldDB" id="A0A9D0YZ15"/>
<accession>A0A9D0YZ15</accession>
<dbReference type="Proteomes" id="UP000886725">
    <property type="component" value="Unassembled WGS sequence"/>
</dbReference>
<comment type="caution">
    <text evidence="1">The sequence shown here is derived from an EMBL/GenBank/DDBJ whole genome shotgun (WGS) entry which is preliminary data.</text>
</comment>
<dbReference type="EMBL" id="DVFU01000050">
    <property type="protein sequence ID" value="HIQ64587.1"/>
    <property type="molecule type" value="Genomic_DNA"/>
</dbReference>
<proteinExistence type="predicted"/>
<organism evidence="1 2">
    <name type="scientific">Candidatus Faecenecus gallistercoris</name>
    <dbReference type="NCBI Taxonomy" id="2840793"/>
    <lineage>
        <taxon>Bacteria</taxon>
        <taxon>Bacillati</taxon>
        <taxon>Bacillota</taxon>
        <taxon>Bacillota incertae sedis</taxon>
        <taxon>Candidatus Faecenecus</taxon>
    </lineage>
</organism>
<reference evidence="1" key="2">
    <citation type="journal article" date="2021" name="PeerJ">
        <title>Extensive microbial diversity within the chicken gut microbiome revealed by metagenomics and culture.</title>
        <authorList>
            <person name="Gilroy R."/>
            <person name="Ravi A."/>
            <person name="Getino M."/>
            <person name="Pursley I."/>
            <person name="Horton D.L."/>
            <person name="Alikhan N.F."/>
            <person name="Baker D."/>
            <person name="Gharbi K."/>
            <person name="Hall N."/>
            <person name="Watson M."/>
            <person name="Adriaenssens E.M."/>
            <person name="Foster-Nyarko E."/>
            <person name="Jarju S."/>
            <person name="Secka A."/>
            <person name="Antonio M."/>
            <person name="Oren A."/>
            <person name="Chaudhuri R.R."/>
            <person name="La Ragione R."/>
            <person name="Hildebrand F."/>
            <person name="Pallen M.J."/>
        </authorList>
    </citation>
    <scope>NUCLEOTIDE SEQUENCE</scope>
    <source>
        <strain evidence="1">CHK165-10780</strain>
    </source>
</reference>
<evidence type="ECO:0000313" key="2">
    <source>
        <dbReference type="Proteomes" id="UP000886725"/>
    </source>
</evidence>
<gene>
    <name evidence="1" type="ORF">IAC85_02495</name>
</gene>
<evidence type="ECO:0000313" key="1">
    <source>
        <dbReference type="EMBL" id="HIQ64587.1"/>
    </source>
</evidence>
<reference evidence="1" key="1">
    <citation type="submission" date="2020-10" db="EMBL/GenBank/DDBJ databases">
        <authorList>
            <person name="Gilroy R."/>
        </authorList>
    </citation>
    <scope>NUCLEOTIDE SEQUENCE</scope>
    <source>
        <strain evidence="1">CHK165-10780</strain>
    </source>
</reference>
<sequence>GMSFGDYVVVQEDSLSPLEKKLANVVKNELANFDKSNAQRYYSLSSASALSLAEACQKIPQQDFYTLYNGSRKTIDRYFGWKIADAFYNSGYKKDFVLDNKDKFLTKFYQYAMTHDGYQKLTGVANIRQALQESTSVYQEQNVETQGSHLKK</sequence>
<protein>
    <submittedName>
        <fullName evidence="1">Uncharacterized protein</fullName>
    </submittedName>
</protein>
<name>A0A9D0YZ15_9FIRM</name>
<feature type="non-terminal residue" evidence="1">
    <location>
        <position position="1"/>
    </location>
</feature>